<dbReference type="SMART" id="SM00387">
    <property type="entry name" value="HATPase_c"/>
    <property type="match status" value="1"/>
</dbReference>
<accession>S9ZKL2</accession>
<keyword evidence="10 14" id="KW-0067">ATP-binding</keyword>
<keyword evidence="8 14" id="KW-0547">Nucleotide-binding</keyword>
<protein>
    <recommendedName>
        <fullName evidence="14">Sensor protein</fullName>
        <ecNumber evidence="14">2.7.13.3</ecNumber>
    </recommendedName>
</protein>
<proteinExistence type="predicted"/>
<dbReference type="Gene3D" id="1.20.120.960">
    <property type="entry name" value="Histidine kinase NarX, sensor domain"/>
    <property type="match status" value="1"/>
</dbReference>
<sequence length="638" mass="70285">MKLAMPLVLVRHSILLLVALAMLALALISLAGMSASVMVAEGVQGSASAINHAGSLRRLTYRVAGLVAADALSGPLSRQRVEAAIEDFEHALVHPELQRIVQREPSGLFSATYRGVESSWRLDLKPALEAVMRAELETPPEQVEDLLGRVDRFVDQLDTLMFVLERNTEGRIEDLREVLAAAIIATLIVIVAALLVLRRSLLKPLGGLLAATRAITRGDYSARVKHVGHDELGRVGATFNLMASEIFRSYQTLEQRVEDKTAELQRSNRSLELLYHAIARLYQTPTEPAVYEATLRDIDLVAGLNGSFACIEPQQGGVATVIASTIGPCPDRVIAGDAACTFCRELPAGGAQALADGRLLRFPLRDREHHYGMLRLALPAGAVLENWQRQLVEALSRHIGMALGAARRSEQERLLVLQEERSVIARELHDSLAQSLSYMKIQMSLLQRALSEPARMEEANAILVDLRSGVSDAYRQLRELLVSFRLELTSDLGTLLRTAVSEYRERGGVDIELELELGDCNLSPNQEVHVLQIVRESLSNMLRHARARRARVALRGDQRGEVRITVEDDGVGVDLERIEGRDHHGLSIMRERTRSLGGEIEVLRRAGGGTRVSVSFMAARGVQALAAPIFFEREESRT</sequence>
<evidence type="ECO:0000256" key="9">
    <source>
        <dbReference type="ARBA" id="ARBA00022777"/>
    </source>
</evidence>
<evidence type="ECO:0000256" key="10">
    <source>
        <dbReference type="ARBA" id="ARBA00022840"/>
    </source>
</evidence>
<dbReference type="InterPro" id="IPR005467">
    <property type="entry name" value="His_kinase_dom"/>
</dbReference>
<dbReference type="CDD" id="cd16917">
    <property type="entry name" value="HATPase_UhpB-NarQ-NarX-like"/>
    <property type="match status" value="1"/>
</dbReference>
<evidence type="ECO:0000259" key="17">
    <source>
        <dbReference type="PROSITE" id="PS50885"/>
    </source>
</evidence>
<dbReference type="InterPro" id="IPR036890">
    <property type="entry name" value="HATPase_C_sf"/>
</dbReference>
<dbReference type="InterPro" id="IPR003660">
    <property type="entry name" value="HAMP_dom"/>
</dbReference>
<keyword evidence="5" id="KW-0597">Phosphoprotein</keyword>
<dbReference type="InterPro" id="IPR011712">
    <property type="entry name" value="Sig_transdc_His_kin_sub3_dim/P"/>
</dbReference>
<evidence type="ECO:0000256" key="15">
    <source>
        <dbReference type="SAM" id="Phobius"/>
    </source>
</evidence>
<keyword evidence="6 14" id="KW-0808">Transferase</keyword>
<dbReference type="PIRSF" id="PIRSF003167">
    <property type="entry name" value="STHK_NarX/NarQ"/>
    <property type="match status" value="1"/>
</dbReference>
<dbReference type="GO" id="GO:0000155">
    <property type="term" value="F:phosphorelay sensor kinase activity"/>
    <property type="evidence" value="ECO:0007669"/>
    <property type="project" value="UniProtKB-UniRule"/>
</dbReference>
<dbReference type="SUPFAM" id="SSF158472">
    <property type="entry name" value="HAMP domain-like"/>
    <property type="match status" value="1"/>
</dbReference>
<dbReference type="Pfam" id="PF00672">
    <property type="entry name" value="HAMP"/>
    <property type="match status" value="1"/>
</dbReference>
<comment type="subcellular location">
    <subcellularLocation>
        <location evidence="2">Cell inner membrane</location>
        <topology evidence="2">Multi-pass membrane protein</topology>
    </subcellularLocation>
</comment>
<dbReference type="SMART" id="SM00304">
    <property type="entry name" value="HAMP"/>
    <property type="match status" value="1"/>
</dbReference>
<dbReference type="Gene3D" id="1.20.5.1930">
    <property type="match status" value="1"/>
</dbReference>
<evidence type="ECO:0000256" key="13">
    <source>
        <dbReference type="ARBA" id="ARBA00023136"/>
    </source>
</evidence>
<dbReference type="Gene3D" id="6.10.340.10">
    <property type="match status" value="1"/>
</dbReference>
<feature type="domain" description="HAMP" evidence="17">
    <location>
        <begin position="199"/>
        <end position="251"/>
    </location>
</feature>
<evidence type="ECO:0000256" key="7">
    <source>
        <dbReference type="ARBA" id="ARBA00022692"/>
    </source>
</evidence>
<evidence type="ECO:0000256" key="2">
    <source>
        <dbReference type="ARBA" id="ARBA00004429"/>
    </source>
</evidence>
<dbReference type="Pfam" id="PF07730">
    <property type="entry name" value="HisKA_3"/>
    <property type="match status" value="1"/>
</dbReference>
<dbReference type="EMBL" id="ATJV01000061">
    <property type="protein sequence ID" value="EPZ15106.1"/>
    <property type="molecule type" value="Genomic_DNA"/>
</dbReference>
<dbReference type="PANTHER" id="PTHR24421:SF10">
    <property type="entry name" value="NITRATE_NITRITE SENSOR PROTEIN NARQ"/>
    <property type="match status" value="1"/>
</dbReference>
<dbReference type="PROSITE" id="PS50109">
    <property type="entry name" value="HIS_KIN"/>
    <property type="match status" value="1"/>
</dbReference>
<evidence type="ECO:0000259" key="16">
    <source>
        <dbReference type="PROSITE" id="PS50109"/>
    </source>
</evidence>
<evidence type="ECO:0000256" key="3">
    <source>
        <dbReference type="ARBA" id="ARBA00022475"/>
    </source>
</evidence>
<dbReference type="Pfam" id="PF13675">
    <property type="entry name" value="PilJ"/>
    <property type="match status" value="1"/>
</dbReference>
<keyword evidence="11 15" id="KW-1133">Transmembrane helix</keyword>
<dbReference type="InterPro" id="IPR003594">
    <property type="entry name" value="HATPase_dom"/>
</dbReference>
<dbReference type="Proteomes" id="UP000015455">
    <property type="component" value="Unassembled WGS sequence"/>
</dbReference>
<dbReference type="SUPFAM" id="SSF55874">
    <property type="entry name" value="ATPase domain of HSP90 chaperone/DNA topoisomerase II/histidine kinase"/>
    <property type="match status" value="1"/>
</dbReference>
<evidence type="ECO:0000256" key="12">
    <source>
        <dbReference type="ARBA" id="ARBA00023012"/>
    </source>
</evidence>
<keyword evidence="4 14" id="KW-0997">Cell inner membrane</keyword>
<keyword evidence="7 15" id="KW-0812">Transmembrane</keyword>
<keyword evidence="3 14" id="KW-1003">Cell membrane</keyword>
<dbReference type="CDD" id="cd06225">
    <property type="entry name" value="HAMP"/>
    <property type="match status" value="1"/>
</dbReference>
<dbReference type="InterPro" id="IPR029095">
    <property type="entry name" value="NarX-like_N"/>
</dbReference>
<evidence type="ECO:0000256" key="5">
    <source>
        <dbReference type="ARBA" id="ARBA00022553"/>
    </source>
</evidence>
<dbReference type="Gene3D" id="3.30.565.10">
    <property type="entry name" value="Histidine kinase-like ATPase, C-terminal domain"/>
    <property type="match status" value="1"/>
</dbReference>
<dbReference type="CDD" id="cd19408">
    <property type="entry name" value="NarX_NarQ_sensor"/>
    <property type="match status" value="1"/>
</dbReference>
<evidence type="ECO:0000256" key="8">
    <source>
        <dbReference type="ARBA" id="ARBA00022741"/>
    </source>
</evidence>
<dbReference type="GO" id="GO:0005886">
    <property type="term" value="C:plasma membrane"/>
    <property type="evidence" value="ECO:0007669"/>
    <property type="project" value="UniProtKB-SubCell"/>
</dbReference>
<feature type="domain" description="Histidine kinase" evidence="16">
    <location>
        <begin position="423"/>
        <end position="620"/>
    </location>
</feature>
<evidence type="ECO:0000256" key="4">
    <source>
        <dbReference type="ARBA" id="ARBA00022519"/>
    </source>
</evidence>
<dbReference type="eggNOG" id="COG3850">
    <property type="taxonomic scope" value="Bacteria"/>
</dbReference>
<dbReference type="STRING" id="1348657.M622_16630"/>
<organism evidence="18 19">
    <name type="scientific">Thauera terpenica 58Eu</name>
    <dbReference type="NCBI Taxonomy" id="1348657"/>
    <lineage>
        <taxon>Bacteria</taxon>
        <taxon>Pseudomonadati</taxon>
        <taxon>Pseudomonadota</taxon>
        <taxon>Betaproteobacteria</taxon>
        <taxon>Rhodocyclales</taxon>
        <taxon>Zoogloeaceae</taxon>
        <taxon>Thauera</taxon>
    </lineage>
</organism>
<dbReference type="Gene3D" id="3.30.450.40">
    <property type="match status" value="1"/>
</dbReference>
<evidence type="ECO:0000256" key="1">
    <source>
        <dbReference type="ARBA" id="ARBA00000085"/>
    </source>
</evidence>
<dbReference type="InterPro" id="IPR042295">
    <property type="entry name" value="NarX-like_N_sf"/>
</dbReference>
<dbReference type="PROSITE" id="PS50885">
    <property type="entry name" value="HAMP"/>
    <property type="match status" value="1"/>
</dbReference>
<dbReference type="InterPro" id="IPR016380">
    <property type="entry name" value="Sig_transdc_His_kin_NarX/NarQ"/>
</dbReference>
<evidence type="ECO:0000256" key="6">
    <source>
        <dbReference type="ARBA" id="ARBA00022679"/>
    </source>
</evidence>
<dbReference type="AlphaFoldDB" id="S9ZKL2"/>
<dbReference type="PATRIC" id="fig|1348657.5.peg.2413"/>
<dbReference type="Pfam" id="PF02518">
    <property type="entry name" value="HATPase_c"/>
    <property type="match status" value="1"/>
</dbReference>
<dbReference type="GO" id="GO:0005524">
    <property type="term" value="F:ATP binding"/>
    <property type="evidence" value="ECO:0007669"/>
    <property type="project" value="UniProtKB-UniRule"/>
</dbReference>
<keyword evidence="9 14" id="KW-0418">Kinase</keyword>
<dbReference type="RefSeq" id="WP_021249825.1">
    <property type="nucleotide sequence ID" value="NZ_ATJV01000061.1"/>
</dbReference>
<dbReference type="PANTHER" id="PTHR24421">
    <property type="entry name" value="NITRATE/NITRITE SENSOR PROTEIN NARX-RELATED"/>
    <property type="match status" value="1"/>
</dbReference>
<evidence type="ECO:0000256" key="11">
    <source>
        <dbReference type="ARBA" id="ARBA00022989"/>
    </source>
</evidence>
<dbReference type="InterPro" id="IPR050482">
    <property type="entry name" value="Sensor_HK_TwoCompSys"/>
</dbReference>
<comment type="catalytic activity">
    <reaction evidence="1 14">
        <text>ATP + protein L-histidine = ADP + protein N-phospho-L-histidine.</text>
        <dbReference type="EC" id="2.7.13.3"/>
    </reaction>
</comment>
<dbReference type="InterPro" id="IPR029016">
    <property type="entry name" value="GAF-like_dom_sf"/>
</dbReference>
<keyword evidence="12 14" id="KW-0902">Two-component regulatory system</keyword>
<feature type="transmembrane region" description="Helical" evidence="15">
    <location>
        <begin position="178"/>
        <end position="197"/>
    </location>
</feature>
<comment type="caution">
    <text evidence="18">The sequence shown here is derived from an EMBL/GenBank/DDBJ whole genome shotgun (WGS) entry which is preliminary data.</text>
</comment>
<name>S9ZKL2_9RHOO</name>
<gene>
    <name evidence="18" type="ORF">M622_16630</name>
</gene>
<dbReference type="GO" id="GO:0046983">
    <property type="term" value="F:protein dimerization activity"/>
    <property type="evidence" value="ECO:0007669"/>
    <property type="project" value="UniProtKB-UniRule"/>
</dbReference>
<keyword evidence="19" id="KW-1185">Reference proteome</keyword>
<dbReference type="OrthoDB" id="9811306at2"/>
<keyword evidence="13 14" id="KW-0472">Membrane</keyword>
<evidence type="ECO:0000313" key="19">
    <source>
        <dbReference type="Proteomes" id="UP000015455"/>
    </source>
</evidence>
<evidence type="ECO:0000313" key="18">
    <source>
        <dbReference type="EMBL" id="EPZ15106.1"/>
    </source>
</evidence>
<dbReference type="EC" id="2.7.13.3" evidence="14"/>
<reference evidence="18 19" key="1">
    <citation type="submission" date="2013-06" db="EMBL/GenBank/DDBJ databases">
        <title>Draft genome sequence of Thauera terpenica.</title>
        <authorList>
            <person name="Liu B."/>
            <person name="Frostegard A.H."/>
            <person name="Shapleigh J.P."/>
        </authorList>
    </citation>
    <scope>NUCLEOTIDE SEQUENCE [LARGE SCALE GENOMIC DNA]</scope>
    <source>
        <strain evidence="18 19">58Eu</strain>
    </source>
</reference>
<evidence type="ECO:0000256" key="14">
    <source>
        <dbReference type="PIRNR" id="PIRNR003167"/>
    </source>
</evidence>